<dbReference type="PROSITE" id="PS50931">
    <property type="entry name" value="HTH_LYSR"/>
    <property type="match status" value="1"/>
</dbReference>
<evidence type="ECO:0000256" key="1">
    <source>
        <dbReference type="ARBA" id="ARBA00009437"/>
    </source>
</evidence>
<gene>
    <name evidence="6" type="ORF">SAMN05444141_101285</name>
</gene>
<evidence type="ECO:0000313" key="6">
    <source>
        <dbReference type="EMBL" id="SFT39140.1"/>
    </source>
</evidence>
<dbReference type="EMBL" id="FPBD01000001">
    <property type="protein sequence ID" value="SFT39140.1"/>
    <property type="molecule type" value="Genomic_DNA"/>
</dbReference>
<dbReference type="GO" id="GO:0000976">
    <property type="term" value="F:transcription cis-regulatory region binding"/>
    <property type="evidence" value="ECO:0007669"/>
    <property type="project" value="TreeGrafter"/>
</dbReference>
<keyword evidence="2" id="KW-0805">Transcription regulation</keyword>
<proteinExistence type="inferred from homology"/>
<dbReference type="Pfam" id="PF00126">
    <property type="entry name" value="HTH_1"/>
    <property type="match status" value="1"/>
</dbReference>
<dbReference type="Pfam" id="PF03466">
    <property type="entry name" value="LysR_substrate"/>
    <property type="match status" value="1"/>
</dbReference>
<dbReference type="Gene3D" id="1.10.10.10">
    <property type="entry name" value="Winged helix-like DNA-binding domain superfamily/Winged helix DNA-binding domain"/>
    <property type="match status" value="1"/>
</dbReference>
<dbReference type="GO" id="GO:0003700">
    <property type="term" value="F:DNA-binding transcription factor activity"/>
    <property type="evidence" value="ECO:0007669"/>
    <property type="project" value="InterPro"/>
</dbReference>
<dbReference type="SUPFAM" id="SSF46785">
    <property type="entry name" value="Winged helix' DNA-binding domain"/>
    <property type="match status" value="1"/>
</dbReference>
<keyword evidence="3 6" id="KW-0238">DNA-binding</keyword>
<protein>
    <submittedName>
        <fullName evidence="6">DNA-binding transcriptional regulator, LysR family</fullName>
    </submittedName>
</protein>
<evidence type="ECO:0000256" key="3">
    <source>
        <dbReference type="ARBA" id="ARBA00023125"/>
    </source>
</evidence>
<evidence type="ECO:0000259" key="5">
    <source>
        <dbReference type="PROSITE" id="PS50931"/>
    </source>
</evidence>
<dbReference type="SUPFAM" id="SSF53850">
    <property type="entry name" value="Periplasmic binding protein-like II"/>
    <property type="match status" value="1"/>
</dbReference>
<sequence length="295" mass="33162">MKLLRNNLLEAFCAVVECGGFSEAQFRLGISQSAISCRIRDLEIALGYRVCERGRSGFQLTERGKIAYEKACEIIRMVEDFDAELLELRGTITGQLRIGIVDTVISLPGFPLVPALQRFFSKENDVNLEIVVASPNDLKEGLITGSLHIALAPFKRKRDELEYIKVCSENHFLYCGREHELFDAGKDEISPEILSNHAVCQRSYDMIVARDAKTPEPKAIVTNMEAAAALILSGKFLGVLPDHYATQWVETGNMRLLEHPNLTWTSEFYVASRKSQSHRQAVEWFIKALLQDGVI</sequence>
<dbReference type="CDD" id="cd05466">
    <property type="entry name" value="PBP2_LTTR_substrate"/>
    <property type="match status" value="1"/>
</dbReference>
<keyword evidence="4" id="KW-0804">Transcription</keyword>
<dbReference type="InterPro" id="IPR036388">
    <property type="entry name" value="WH-like_DNA-bd_sf"/>
</dbReference>
<evidence type="ECO:0000256" key="2">
    <source>
        <dbReference type="ARBA" id="ARBA00023015"/>
    </source>
</evidence>
<dbReference type="AlphaFoldDB" id="A0A1I6XLJ6"/>
<name>A0A1I6XLJ6_9HYPH</name>
<comment type="similarity">
    <text evidence="1">Belongs to the LysR transcriptional regulatory family.</text>
</comment>
<dbReference type="InterPro" id="IPR036390">
    <property type="entry name" value="WH_DNA-bd_sf"/>
</dbReference>
<dbReference type="PANTHER" id="PTHR30126">
    <property type="entry name" value="HTH-TYPE TRANSCRIPTIONAL REGULATOR"/>
    <property type="match status" value="1"/>
</dbReference>
<dbReference type="RefSeq" id="WP_054782499.1">
    <property type="nucleotide sequence ID" value="NZ_FPBD01000001.1"/>
</dbReference>
<dbReference type="PANTHER" id="PTHR30126:SF98">
    <property type="entry name" value="HTH-TYPE TRANSCRIPTIONAL ACTIVATOR BAUR"/>
    <property type="match status" value="1"/>
</dbReference>
<accession>A0A1I6XLJ6</accession>
<feature type="domain" description="HTH lysR-type" evidence="5">
    <location>
        <begin position="1"/>
        <end position="61"/>
    </location>
</feature>
<evidence type="ECO:0000313" key="7">
    <source>
        <dbReference type="Proteomes" id="UP000183371"/>
    </source>
</evidence>
<dbReference type="InterPro" id="IPR000847">
    <property type="entry name" value="LysR_HTH_N"/>
</dbReference>
<dbReference type="Proteomes" id="UP000183371">
    <property type="component" value="Unassembled WGS sequence"/>
</dbReference>
<evidence type="ECO:0000256" key="4">
    <source>
        <dbReference type="ARBA" id="ARBA00023163"/>
    </source>
</evidence>
<dbReference type="InterPro" id="IPR005119">
    <property type="entry name" value="LysR_subst-bd"/>
</dbReference>
<organism evidence="6 7">
    <name type="scientific">Pseudovibrio denitrificans</name>
    <dbReference type="NCBI Taxonomy" id="258256"/>
    <lineage>
        <taxon>Bacteria</taxon>
        <taxon>Pseudomonadati</taxon>
        <taxon>Pseudomonadota</taxon>
        <taxon>Alphaproteobacteria</taxon>
        <taxon>Hyphomicrobiales</taxon>
        <taxon>Stappiaceae</taxon>
        <taxon>Pseudovibrio</taxon>
    </lineage>
</organism>
<dbReference type="Gene3D" id="3.40.190.290">
    <property type="match status" value="1"/>
</dbReference>
<keyword evidence="7" id="KW-1185">Reference proteome</keyword>
<reference evidence="7" key="1">
    <citation type="submission" date="2016-10" db="EMBL/GenBank/DDBJ databases">
        <authorList>
            <person name="Varghese N."/>
            <person name="Submissions S."/>
        </authorList>
    </citation>
    <scope>NUCLEOTIDE SEQUENCE [LARGE SCALE GENOMIC DNA]</scope>
    <source>
        <strain evidence="7">DSM 17465</strain>
    </source>
</reference>